<keyword evidence="6" id="KW-1185">Reference proteome</keyword>
<dbReference type="InterPro" id="IPR041698">
    <property type="entry name" value="Methyltransf_25"/>
</dbReference>
<dbReference type="Gene3D" id="3.40.50.150">
    <property type="entry name" value="Vaccinia Virus protein VP39"/>
    <property type="match status" value="1"/>
</dbReference>
<dbReference type="CDD" id="cd02440">
    <property type="entry name" value="AdoMet_MTases"/>
    <property type="match status" value="1"/>
</dbReference>
<reference evidence="5 6" key="1">
    <citation type="submission" date="2015-08" db="EMBL/GenBank/DDBJ databases">
        <title>Complete genome sequence of Sulfurifustis variabilis.</title>
        <authorList>
            <person name="Miura A."/>
            <person name="Kojima H."/>
            <person name="Fukui M."/>
        </authorList>
    </citation>
    <scope>NUCLEOTIDE SEQUENCE [LARGE SCALE GENOMIC DNA]</scope>
    <source>
        <strain evidence="6">skN76</strain>
    </source>
</reference>
<keyword evidence="1" id="KW-0489">Methyltransferase</keyword>
<dbReference type="SUPFAM" id="SSF53335">
    <property type="entry name" value="S-adenosyl-L-methionine-dependent methyltransferases"/>
    <property type="match status" value="1"/>
</dbReference>
<dbReference type="GO" id="GO:0032259">
    <property type="term" value="P:methylation"/>
    <property type="evidence" value="ECO:0007669"/>
    <property type="project" value="UniProtKB-KW"/>
</dbReference>
<dbReference type="GO" id="GO:0008168">
    <property type="term" value="F:methyltransferase activity"/>
    <property type="evidence" value="ECO:0007669"/>
    <property type="project" value="UniProtKB-KW"/>
</dbReference>
<dbReference type="Pfam" id="PF13649">
    <property type="entry name" value="Methyltransf_25"/>
    <property type="match status" value="1"/>
</dbReference>
<evidence type="ECO:0000313" key="5">
    <source>
        <dbReference type="EMBL" id="BAU48873.1"/>
    </source>
</evidence>
<dbReference type="KEGG" id="sva:SVA_2323"/>
<keyword evidence="2" id="KW-0808">Transferase</keyword>
<evidence type="ECO:0000256" key="1">
    <source>
        <dbReference type="ARBA" id="ARBA00022603"/>
    </source>
</evidence>
<protein>
    <submittedName>
        <fullName evidence="5">Tellurium resistance protein TehB</fullName>
    </submittedName>
</protein>
<dbReference type="PANTHER" id="PTHR43464">
    <property type="entry name" value="METHYLTRANSFERASE"/>
    <property type="match status" value="1"/>
</dbReference>
<keyword evidence="3" id="KW-0949">S-adenosyl-L-methionine</keyword>
<evidence type="ECO:0000256" key="2">
    <source>
        <dbReference type="ARBA" id="ARBA00022679"/>
    </source>
</evidence>
<evidence type="ECO:0000259" key="4">
    <source>
        <dbReference type="Pfam" id="PF13649"/>
    </source>
</evidence>
<feature type="domain" description="Methyltransferase" evidence="4">
    <location>
        <begin position="40"/>
        <end position="126"/>
    </location>
</feature>
<dbReference type="RefSeq" id="WP_169924062.1">
    <property type="nucleotide sequence ID" value="NZ_AP014936.1"/>
</dbReference>
<evidence type="ECO:0000313" key="6">
    <source>
        <dbReference type="Proteomes" id="UP000218899"/>
    </source>
</evidence>
<proteinExistence type="predicted"/>
<dbReference type="InterPro" id="IPR029063">
    <property type="entry name" value="SAM-dependent_MTases_sf"/>
</dbReference>
<dbReference type="EMBL" id="AP014936">
    <property type="protein sequence ID" value="BAU48873.1"/>
    <property type="molecule type" value="Genomic_DNA"/>
</dbReference>
<accession>A0A1B4V5Q4</accession>
<dbReference type="Proteomes" id="UP000218899">
    <property type="component" value="Chromosome"/>
</dbReference>
<dbReference type="AlphaFoldDB" id="A0A1B4V5Q4"/>
<name>A0A1B4V5Q4_9GAMM</name>
<organism evidence="5 6">
    <name type="scientific">Sulfurifustis variabilis</name>
    <dbReference type="NCBI Taxonomy" id="1675686"/>
    <lineage>
        <taxon>Bacteria</taxon>
        <taxon>Pseudomonadati</taxon>
        <taxon>Pseudomonadota</taxon>
        <taxon>Gammaproteobacteria</taxon>
        <taxon>Acidiferrobacterales</taxon>
        <taxon>Acidiferrobacteraceae</taxon>
        <taxon>Sulfurifustis</taxon>
    </lineage>
</organism>
<dbReference type="PANTHER" id="PTHR43464:SF19">
    <property type="entry name" value="UBIQUINONE BIOSYNTHESIS O-METHYLTRANSFERASE, MITOCHONDRIAL"/>
    <property type="match status" value="1"/>
</dbReference>
<sequence>MRSEIERWNAKYLAANPNPRFEPDPLLVDLAPKLRGGVALDVACGVAHNAMFLAEHGYEVLAVDGSLAALRYARDRLRERPLPVWLVAVDLDRFAPAEAQFDLIVIVRFLDRSLISRLVRGLRPGGLFVCKTFNVNYQRERPAFNPDFLLKPGELARLLRDLQPVATNDAPDIREIETYWIGRRVTA</sequence>
<gene>
    <name evidence="5" type="ORF">SVA_2323</name>
</gene>
<evidence type="ECO:0000256" key="3">
    <source>
        <dbReference type="ARBA" id="ARBA00022691"/>
    </source>
</evidence>